<dbReference type="EMBL" id="VJXY01000001">
    <property type="protein sequence ID" value="MBD6614674.1"/>
    <property type="molecule type" value="Genomic_DNA"/>
</dbReference>
<comment type="caution">
    <text evidence="1">The sequence shown here is derived from an EMBL/GenBank/DDBJ whole genome shotgun (WGS) entry which is preliminary data.</text>
</comment>
<gene>
    <name evidence="1" type="ORF">FNW02_02035</name>
</gene>
<name>A0AA40SSX3_9NOST</name>
<organism evidence="1 2">
    <name type="scientific">Komarekiella delphini-convector SJRDD-AB1</name>
    <dbReference type="NCBI Taxonomy" id="2593771"/>
    <lineage>
        <taxon>Bacteria</taxon>
        <taxon>Bacillati</taxon>
        <taxon>Cyanobacteriota</taxon>
        <taxon>Cyanophyceae</taxon>
        <taxon>Nostocales</taxon>
        <taxon>Nostocaceae</taxon>
        <taxon>Komarekiella</taxon>
        <taxon>Komarekiella delphini-convector</taxon>
    </lineage>
</organism>
<dbReference type="RefSeq" id="WP_191755911.1">
    <property type="nucleotide sequence ID" value="NZ_VJXY01000001.1"/>
</dbReference>
<dbReference type="AlphaFoldDB" id="A0AA40SSX3"/>
<evidence type="ECO:0000313" key="1">
    <source>
        <dbReference type="EMBL" id="MBD6614674.1"/>
    </source>
</evidence>
<sequence>MTNNGIATIIDDMKPFHEGMPHGVPKSYGWASAPRIGMGNNPQGSKAMMAWGQLYEAAEGNPAANTRVQIKDIKAYMLSKTDSKWHLLQSSTVVEGAAYREDFANDTNKSADMRSEQDGSISAKAGDGYNFHFWCTSGRVKINPYDVAGMFTTVQARLGLDNTKGQDDRSQARYLLSMGGDYWPDLTSEWGERDTIGDIAIGKFKYVTKDWKAFNMSSLSPEQIRQNPPPI</sequence>
<keyword evidence="2" id="KW-1185">Reference proteome</keyword>
<protein>
    <submittedName>
        <fullName evidence="1">Uncharacterized protein</fullName>
    </submittedName>
</protein>
<dbReference type="Proteomes" id="UP001165986">
    <property type="component" value="Unassembled WGS sequence"/>
</dbReference>
<accession>A0AA40SSX3</accession>
<proteinExistence type="predicted"/>
<reference evidence="1" key="1">
    <citation type="submission" date="2019-07" db="EMBL/GenBank/DDBJ databases">
        <title>Toxilogical consequences of a new and cryptic species of cyanobacteria (Komarekiella delphini-convector) recovered from the epidermis of a bottlenose dolphin and 1500 ft. in the air.</title>
        <authorList>
            <person name="Brown A.O."/>
            <person name="Dvorak P."/>
            <person name="Villanueva C.D."/>
            <person name="Foss A.J."/>
            <person name="Garvey A.D."/>
            <person name="Gibson Q.A."/>
            <person name="Johansen J.R."/>
            <person name="Casamatta D.A."/>
        </authorList>
    </citation>
    <scope>NUCLEOTIDE SEQUENCE</scope>
    <source>
        <strain evidence="1">SJRDD-AB1</strain>
    </source>
</reference>
<evidence type="ECO:0000313" key="2">
    <source>
        <dbReference type="Proteomes" id="UP001165986"/>
    </source>
</evidence>